<name>A3JXL0_SAGS3</name>
<dbReference type="NCBIfam" id="NF008453">
    <property type="entry name" value="PRK11308.1"/>
    <property type="match status" value="2"/>
</dbReference>
<evidence type="ECO:0000256" key="2">
    <source>
        <dbReference type="ARBA" id="ARBA00005417"/>
    </source>
</evidence>
<dbReference type="NCBIfam" id="NF007739">
    <property type="entry name" value="PRK10419.1"/>
    <property type="match status" value="2"/>
</dbReference>
<dbReference type="SUPFAM" id="SSF52540">
    <property type="entry name" value="P-loop containing nucleoside triphosphate hydrolases"/>
    <property type="match status" value="2"/>
</dbReference>
<dbReference type="EMBL" id="AAYA01000001">
    <property type="protein sequence ID" value="EBA10246.1"/>
    <property type="molecule type" value="Genomic_DNA"/>
</dbReference>
<dbReference type="SMART" id="SM00382">
    <property type="entry name" value="AAA"/>
    <property type="match status" value="2"/>
</dbReference>
<dbReference type="Proteomes" id="UP000005713">
    <property type="component" value="Unassembled WGS sequence"/>
</dbReference>
<dbReference type="FunFam" id="3.40.50.300:FF:000016">
    <property type="entry name" value="Oligopeptide ABC transporter ATP-binding component"/>
    <property type="match status" value="1"/>
</dbReference>
<evidence type="ECO:0000256" key="7">
    <source>
        <dbReference type="ARBA" id="ARBA00023136"/>
    </source>
</evidence>
<dbReference type="InterPro" id="IPR003593">
    <property type="entry name" value="AAA+_ATPase"/>
</dbReference>
<dbReference type="NCBIfam" id="NF010167">
    <property type="entry name" value="PRK13648.1"/>
    <property type="match status" value="2"/>
</dbReference>
<dbReference type="GO" id="GO:0005524">
    <property type="term" value="F:ATP binding"/>
    <property type="evidence" value="ECO:0007669"/>
    <property type="project" value="UniProtKB-KW"/>
</dbReference>
<dbReference type="GO" id="GO:0005886">
    <property type="term" value="C:plasma membrane"/>
    <property type="evidence" value="ECO:0007669"/>
    <property type="project" value="UniProtKB-SubCell"/>
</dbReference>
<evidence type="ECO:0000256" key="5">
    <source>
        <dbReference type="ARBA" id="ARBA00022741"/>
    </source>
</evidence>
<dbReference type="PROSITE" id="PS50893">
    <property type="entry name" value="ABC_TRANSPORTER_2"/>
    <property type="match status" value="2"/>
</dbReference>
<dbReference type="InterPro" id="IPR003439">
    <property type="entry name" value="ABC_transporter-like_ATP-bd"/>
</dbReference>
<accession>A3JXL0</accession>
<dbReference type="Gene3D" id="3.40.50.300">
    <property type="entry name" value="P-loop containing nucleotide triphosphate hydrolases"/>
    <property type="match status" value="2"/>
</dbReference>
<keyword evidence="3" id="KW-0813">Transport</keyword>
<evidence type="ECO:0000256" key="6">
    <source>
        <dbReference type="ARBA" id="ARBA00022840"/>
    </source>
</evidence>
<dbReference type="InterPro" id="IPR050388">
    <property type="entry name" value="ABC_Ni/Peptide_Import"/>
</dbReference>
<keyword evidence="4" id="KW-1003">Cell membrane</keyword>
<dbReference type="PANTHER" id="PTHR43297:SF2">
    <property type="entry name" value="DIPEPTIDE TRANSPORT ATP-BINDING PROTEIN DPPD"/>
    <property type="match status" value="1"/>
</dbReference>
<dbReference type="RefSeq" id="WP_005854929.1">
    <property type="nucleotide sequence ID" value="NZ_AAYA01000001.1"/>
</dbReference>
<dbReference type="InterPro" id="IPR017871">
    <property type="entry name" value="ABC_transporter-like_CS"/>
</dbReference>
<dbReference type="PROSITE" id="PS00211">
    <property type="entry name" value="ABC_TRANSPORTER_1"/>
    <property type="match status" value="2"/>
</dbReference>
<evidence type="ECO:0000313" key="10">
    <source>
        <dbReference type="Proteomes" id="UP000005713"/>
    </source>
</evidence>
<reference evidence="9 10" key="1">
    <citation type="submission" date="2006-06" db="EMBL/GenBank/DDBJ databases">
        <authorList>
            <person name="Moran M.A."/>
            <person name="Ferriera S."/>
            <person name="Johnson J."/>
            <person name="Kravitz S."/>
            <person name="Beeson K."/>
            <person name="Sutton G."/>
            <person name="Rogers Y.-H."/>
            <person name="Friedman R."/>
            <person name="Frazier M."/>
            <person name="Venter J.C."/>
        </authorList>
    </citation>
    <scope>NUCLEOTIDE SEQUENCE [LARGE SCALE GENOMIC DNA]</scope>
    <source>
        <strain evidence="9 10">E-37</strain>
    </source>
</reference>
<keyword evidence="7" id="KW-0472">Membrane</keyword>
<comment type="subcellular location">
    <subcellularLocation>
        <location evidence="1">Cell inner membrane</location>
        <topology evidence="1">Peripheral membrane protein</topology>
    </subcellularLocation>
</comment>
<organism evidence="9 10">
    <name type="scientific">Sagittula stellata (strain ATCC 700073 / DSM 11524 / E-37)</name>
    <dbReference type="NCBI Taxonomy" id="388399"/>
    <lineage>
        <taxon>Bacteria</taxon>
        <taxon>Pseudomonadati</taxon>
        <taxon>Pseudomonadota</taxon>
        <taxon>Alphaproteobacteria</taxon>
        <taxon>Rhodobacterales</taxon>
        <taxon>Roseobacteraceae</taxon>
        <taxon>Sagittula</taxon>
    </lineage>
</organism>
<keyword evidence="6 9" id="KW-0067">ATP-binding</keyword>
<gene>
    <name evidence="9" type="ORF">SSE37_19612</name>
</gene>
<evidence type="ECO:0000256" key="3">
    <source>
        <dbReference type="ARBA" id="ARBA00022448"/>
    </source>
</evidence>
<evidence type="ECO:0000259" key="8">
    <source>
        <dbReference type="PROSITE" id="PS50893"/>
    </source>
</evidence>
<evidence type="ECO:0000256" key="4">
    <source>
        <dbReference type="ARBA" id="ARBA00022475"/>
    </source>
</evidence>
<evidence type="ECO:0000256" key="1">
    <source>
        <dbReference type="ARBA" id="ARBA00004417"/>
    </source>
</evidence>
<protein>
    <submittedName>
        <fullName evidence="9">ABC transporter, ATP-binding protein</fullName>
    </submittedName>
</protein>
<dbReference type="PANTHER" id="PTHR43297">
    <property type="entry name" value="OLIGOPEPTIDE TRANSPORT ATP-BINDING PROTEIN APPD"/>
    <property type="match status" value="1"/>
</dbReference>
<feature type="domain" description="ABC transporter" evidence="8">
    <location>
        <begin position="284"/>
        <end position="528"/>
    </location>
</feature>
<sequence length="554" mass="60265">MTPVTHPLEFRNLSVAFNHGGRTLTVVDNVSLQLEKGEILAIVGESGSGKSLTARTVLGLEPDNAITSGEVILQGRDVLKASASQLRKIRGSDAAMIFQEPSSALNPLFQVGWQIEEGLRAHGMTDAAQRRALALDMLRSVEIPDPERRIDYFPHQLSGGQKQRVVIAMALALDPSVIIADEPTTALDVTVQAEILALLRKCRDERDTSIILITHNMGVVADLADRVAVMYQGRVVELAPVHDLFARPQHAYTRKLLAAVPKLSGATAQIAEPDVSVPEADTLIRLENLEVTFGRGRSAFHAVRGVSFEIRRDKVFGLVGESGSGKSTLARSLVGLSPVSGGKLTMFGQEFSAGTTRLPREMRRKIGFVFQDPATSFNPHMTVFECIAEPMRMHGLDRDTAHVRKRVEELLDQVQLARSMAGRYPYELSGGQRQRVGIARALALKPELVIADEPTSALDVSVQARVLDMFQELQSELGFGALFISHDLSVVEQVSDSVGVLKNGLLVESGSADQVLNNPQDAYTRRLVNAVPIPDPVQQAELRARRLLADAAPA</sequence>
<comment type="similarity">
    <text evidence="2">Belongs to the ABC transporter superfamily.</text>
</comment>
<proteinExistence type="inferred from homology"/>
<dbReference type="Pfam" id="PF08352">
    <property type="entry name" value="oligo_HPY"/>
    <property type="match status" value="2"/>
</dbReference>
<dbReference type="AlphaFoldDB" id="A3JXL0"/>
<dbReference type="InterPro" id="IPR013563">
    <property type="entry name" value="Oligopep_ABC_C"/>
</dbReference>
<dbReference type="eggNOG" id="COG4172">
    <property type="taxonomic scope" value="Bacteria"/>
</dbReference>
<dbReference type="GO" id="GO:0016887">
    <property type="term" value="F:ATP hydrolysis activity"/>
    <property type="evidence" value="ECO:0007669"/>
    <property type="project" value="InterPro"/>
</dbReference>
<dbReference type="OrthoDB" id="9802264at2"/>
<evidence type="ECO:0000313" key="9">
    <source>
        <dbReference type="EMBL" id="EBA10246.1"/>
    </source>
</evidence>
<dbReference type="CDD" id="cd03257">
    <property type="entry name" value="ABC_NikE_OppD_transporters"/>
    <property type="match status" value="2"/>
</dbReference>
<dbReference type="InterPro" id="IPR027417">
    <property type="entry name" value="P-loop_NTPase"/>
</dbReference>
<keyword evidence="10" id="KW-1185">Reference proteome</keyword>
<dbReference type="GO" id="GO:0055085">
    <property type="term" value="P:transmembrane transport"/>
    <property type="evidence" value="ECO:0007669"/>
    <property type="project" value="UniProtKB-ARBA"/>
</dbReference>
<feature type="domain" description="ABC transporter" evidence="8">
    <location>
        <begin position="8"/>
        <end position="257"/>
    </location>
</feature>
<dbReference type="Pfam" id="PF00005">
    <property type="entry name" value="ABC_tran"/>
    <property type="match status" value="2"/>
</dbReference>
<keyword evidence="5" id="KW-0547">Nucleotide-binding</keyword>
<dbReference type="GO" id="GO:0015833">
    <property type="term" value="P:peptide transport"/>
    <property type="evidence" value="ECO:0007669"/>
    <property type="project" value="InterPro"/>
</dbReference>
<comment type="caution">
    <text evidence="9">The sequence shown here is derived from an EMBL/GenBank/DDBJ whole genome shotgun (WGS) entry which is preliminary data.</text>
</comment>